<evidence type="ECO:0000313" key="1">
    <source>
        <dbReference type="EMBL" id="MDM8200347.1"/>
    </source>
</evidence>
<name>A0ABT7UN77_9FIRM</name>
<organism evidence="1 2">
    <name type="scientific">Allofournierella massiliensis</name>
    <dbReference type="NCBI Taxonomy" id="1650663"/>
    <lineage>
        <taxon>Bacteria</taxon>
        <taxon>Bacillati</taxon>
        <taxon>Bacillota</taxon>
        <taxon>Clostridia</taxon>
        <taxon>Eubacteriales</taxon>
        <taxon>Oscillospiraceae</taxon>
        <taxon>Allofournierella</taxon>
    </lineage>
</organism>
<dbReference type="Proteomes" id="UP001529380">
    <property type="component" value="Unassembled WGS sequence"/>
</dbReference>
<evidence type="ECO:0000313" key="2">
    <source>
        <dbReference type="Proteomes" id="UP001529380"/>
    </source>
</evidence>
<sequence>MYIKEEKKAPLGALVYTWKTTAKDGSTYSIDKLLLDFAVKYRAGQGVLDRLAGLLWVEYRHWTSYKMGTFREQFSFELPGDRSFWLGMGLNGPNGVDTRRARLELNPNKVGHSQALWYVFNALWDASGPHERVTVKRWDLAVDLPGSREEYELMKDGRQYEEMRRSASDRTQYLGQRNAPGRCKLYNKTRESGLEQLLTRLELTLDGADCAPDRVAGEWPTVYRVRSEEQLSLEVAALNETDRFILRTLWREPERLSELSRRKRAKLEPLLAACGRVEFDRAAFGEVLLELRRWTERRPETAAPGCPGTWKEIPENG</sequence>
<reference evidence="1 2" key="1">
    <citation type="submission" date="2023-06" db="EMBL/GenBank/DDBJ databases">
        <title>Identification and characterization of horizontal gene transfer across gut microbiota members of farm animals based on homology search.</title>
        <authorList>
            <person name="Schwarzerova J."/>
            <person name="Nykrynova M."/>
            <person name="Jureckova K."/>
            <person name="Cejkova D."/>
            <person name="Rychlik I."/>
        </authorList>
    </citation>
    <scope>NUCLEOTIDE SEQUENCE [LARGE SCALE GENOMIC DNA]</scope>
    <source>
        <strain evidence="1 2">ET340</strain>
    </source>
</reference>
<keyword evidence="2" id="KW-1185">Reference proteome</keyword>
<gene>
    <name evidence="1" type="ORF">QUW08_03425</name>
</gene>
<accession>A0ABT7UN77</accession>
<comment type="caution">
    <text evidence="1">The sequence shown here is derived from an EMBL/GenBank/DDBJ whole genome shotgun (WGS) entry which is preliminary data.</text>
</comment>
<dbReference type="EMBL" id="JAUDCL010000004">
    <property type="protein sequence ID" value="MDM8200347.1"/>
    <property type="molecule type" value="Genomic_DNA"/>
</dbReference>
<evidence type="ECO:0008006" key="3">
    <source>
        <dbReference type="Google" id="ProtNLM"/>
    </source>
</evidence>
<protein>
    <recommendedName>
        <fullName evidence="3">Replication initiation factor</fullName>
    </recommendedName>
</protein>
<dbReference type="RefSeq" id="WP_289599200.1">
    <property type="nucleotide sequence ID" value="NZ_JAUDCL010000004.1"/>
</dbReference>
<proteinExistence type="predicted"/>